<reference evidence="2 3" key="1">
    <citation type="submission" date="2024-01" db="EMBL/GenBank/DDBJ databases">
        <title>A draft genome for the cacao thread blight pathogen Marasmiellus scandens.</title>
        <authorList>
            <person name="Baruah I.K."/>
            <person name="Leung J."/>
            <person name="Bukari Y."/>
            <person name="Amoako-Attah I."/>
            <person name="Meinhardt L.W."/>
            <person name="Bailey B.A."/>
            <person name="Cohen S.P."/>
        </authorList>
    </citation>
    <scope>NUCLEOTIDE SEQUENCE [LARGE SCALE GENOMIC DNA]</scope>
    <source>
        <strain evidence="2 3">GH-19</strain>
    </source>
</reference>
<feature type="compositionally biased region" description="Polar residues" evidence="1">
    <location>
        <begin position="147"/>
        <end position="165"/>
    </location>
</feature>
<name>A0ABR1JXY5_9AGAR</name>
<keyword evidence="3" id="KW-1185">Reference proteome</keyword>
<evidence type="ECO:0000256" key="1">
    <source>
        <dbReference type="SAM" id="MobiDB-lite"/>
    </source>
</evidence>
<accession>A0ABR1JXY5</accession>
<feature type="region of interest" description="Disordered" evidence="1">
    <location>
        <begin position="47"/>
        <end position="91"/>
    </location>
</feature>
<feature type="region of interest" description="Disordered" evidence="1">
    <location>
        <begin position="144"/>
        <end position="165"/>
    </location>
</feature>
<protein>
    <submittedName>
        <fullName evidence="2">Uncharacterized protein</fullName>
    </submittedName>
</protein>
<organism evidence="2 3">
    <name type="scientific">Marasmiellus scandens</name>
    <dbReference type="NCBI Taxonomy" id="2682957"/>
    <lineage>
        <taxon>Eukaryota</taxon>
        <taxon>Fungi</taxon>
        <taxon>Dikarya</taxon>
        <taxon>Basidiomycota</taxon>
        <taxon>Agaricomycotina</taxon>
        <taxon>Agaricomycetes</taxon>
        <taxon>Agaricomycetidae</taxon>
        <taxon>Agaricales</taxon>
        <taxon>Marasmiineae</taxon>
        <taxon>Omphalotaceae</taxon>
        <taxon>Marasmiellus</taxon>
    </lineage>
</organism>
<evidence type="ECO:0000313" key="2">
    <source>
        <dbReference type="EMBL" id="KAK7468367.1"/>
    </source>
</evidence>
<gene>
    <name evidence="2" type="ORF">VKT23_002883</name>
</gene>
<feature type="compositionally biased region" description="Basic and acidic residues" evidence="1">
    <location>
        <begin position="244"/>
        <end position="257"/>
    </location>
</feature>
<evidence type="ECO:0000313" key="3">
    <source>
        <dbReference type="Proteomes" id="UP001498398"/>
    </source>
</evidence>
<feature type="region of interest" description="Disordered" evidence="1">
    <location>
        <begin position="337"/>
        <end position="371"/>
    </location>
</feature>
<proteinExistence type="predicted"/>
<dbReference type="Proteomes" id="UP001498398">
    <property type="component" value="Unassembled WGS sequence"/>
</dbReference>
<dbReference type="EMBL" id="JBANRG010000003">
    <property type="protein sequence ID" value="KAK7468367.1"/>
    <property type="molecule type" value="Genomic_DNA"/>
</dbReference>
<feature type="compositionally biased region" description="Low complexity" evidence="1">
    <location>
        <begin position="59"/>
        <end position="71"/>
    </location>
</feature>
<comment type="caution">
    <text evidence="2">The sequence shown here is derived from an EMBL/GenBank/DDBJ whole genome shotgun (WGS) entry which is preliminary data.</text>
</comment>
<feature type="region of interest" description="Disordered" evidence="1">
    <location>
        <begin position="227"/>
        <end position="257"/>
    </location>
</feature>
<sequence length="371" mass="39980">MLKKSSILKNLKHVPGLSTRLDLWQVEVRPMSRLSYCQVRRNTTLSAELGVRKDHPPDSTGSASRPISSSSGLEPEPKKPNNSEATGLSDRDWEVRTGRAIDILQNTLPHFFETGLITSIDKSTGEPKTTSSLPLPAIHLPAVNSIPGLQSSSTRTSTDSENQLESIYSPKVRLSYTPPAQLPAPFPKTLTVEGIPLYLASSVFIRHTLNALYTDLHVTLHKVVVNTPKSKPGSLPPPVESETGDARTPEEAERDKLGLNQKGNREKSVFIGLRVIGTSRVSGADGQWEVNSTYSFSPVSGLIHLHTINSIEPAPHLTVYDALRMSLGNVFGYGIPSPEGEPRSGRGAPATCTGKRDVCTDKGGLPAGGDS</sequence>